<reference evidence="1 2" key="1">
    <citation type="submission" date="2019-07" db="EMBL/GenBank/DDBJ databases">
        <title>The Draft Genome Sequence of Rhizobium tropici SARCC-755 Associated with Superior Nodulation on Pigeonpea (Cajanus cajan (L.) Millsp.).</title>
        <authorList>
            <person name="Bopape F.L."/>
            <person name="Hassen A.I."/>
            <person name="Swanevelder Z.H."/>
            <person name="Gwata E.T."/>
        </authorList>
    </citation>
    <scope>NUCLEOTIDE SEQUENCE [LARGE SCALE GENOMIC DNA]</scope>
    <source>
        <strain evidence="1 2">SARCC-755</strain>
    </source>
</reference>
<dbReference type="Proteomes" id="UP000323608">
    <property type="component" value="Unassembled WGS sequence"/>
</dbReference>
<sequence>MTYPSRRLSDDLAILWIEAPMVIGMRLSQMWMTALTGGRVNTAEFNRMITEKMAAASESVIAANMAMAEENIAAMTAIAAGRKTSTHLAADSIARAAVKPYSKRVRSNVRRLSKQKG</sequence>
<protein>
    <recommendedName>
        <fullName evidence="3">Antifreeze protein</fullName>
    </recommendedName>
</protein>
<dbReference type="OrthoDB" id="7678403at2"/>
<evidence type="ECO:0000313" key="1">
    <source>
        <dbReference type="EMBL" id="KAA1178826.1"/>
    </source>
</evidence>
<dbReference type="EMBL" id="VNIP01000010">
    <property type="protein sequence ID" value="KAA1178826.1"/>
    <property type="molecule type" value="Genomic_DNA"/>
</dbReference>
<comment type="caution">
    <text evidence="1">The sequence shown here is derived from an EMBL/GenBank/DDBJ whole genome shotgun (WGS) entry which is preliminary data.</text>
</comment>
<accession>A0A5B0VVZ4</accession>
<evidence type="ECO:0000313" key="2">
    <source>
        <dbReference type="Proteomes" id="UP000323608"/>
    </source>
</evidence>
<gene>
    <name evidence="1" type="ORF">FP026_20440</name>
</gene>
<organism evidence="1 2">
    <name type="scientific">Rhizobium tropici</name>
    <dbReference type="NCBI Taxonomy" id="398"/>
    <lineage>
        <taxon>Bacteria</taxon>
        <taxon>Pseudomonadati</taxon>
        <taxon>Pseudomonadota</taxon>
        <taxon>Alphaproteobacteria</taxon>
        <taxon>Hyphomicrobiales</taxon>
        <taxon>Rhizobiaceae</taxon>
        <taxon>Rhizobium/Agrobacterium group</taxon>
        <taxon>Rhizobium</taxon>
    </lineage>
</organism>
<proteinExistence type="predicted"/>
<name>A0A5B0VVZ4_RHITR</name>
<dbReference type="AlphaFoldDB" id="A0A5B0VVZ4"/>
<dbReference type="RefSeq" id="WP_149636430.1">
    <property type="nucleotide sequence ID" value="NZ_VNIP01000010.1"/>
</dbReference>
<evidence type="ECO:0008006" key="3">
    <source>
        <dbReference type="Google" id="ProtNLM"/>
    </source>
</evidence>